<dbReference type="GO" id="GO:0005794">
    <property type="term" value="C:Golgi apparatus"/>
    <property type="evidence" value="ECO:0007669"/>
    <property type="project" value="TreeGrafter"/>
</dbReference>
<dbReference type="SMART" id="SM00028">
    <property type="entry name" value="TPR"/>
    <property type="match status" value="2"/>
</dbReference>
<dbReference type="InterPro" id="IPR011990">
    <property type="entry name" value="TPR-like_helical_dom_sf"/>
</dbReference>
<evidence type="ECO:0000256" key="1">
    <source>
        <dbReference type="ARBA" id="ARBA00022679"/>
    </source>
</evidence>
<dbReference type="GO" id="GO:0008476">
    <property type="term" value="F:protein-tyrosine sulfotransferase activity"/>
    <property type="evidence" value="ECO:0007669"/>
    <property type="project" value="InterPro"/>
</dbReference>
<dbReference type="PANTHER" id="PTHR12788">
    <property type="entry name" value="PROTEIN-TYROSINE SULFOTRANSFERASE 2"/>
    <property type="match status" value="1"/>
</dbReference>
<name>A0A5E8CIB7_9ZZZZ</name>
<dbReference type="Gene3D" id="3.40.50.300">
    <property type="entry name" value="P-loop containing nucleotide triphosphate hydrolases"/>
    <property type="match status" value="1"/>
</dbReference>
<dbReference type="SUPFAM" id="SSF48452">
    <property type="entry name" value="TPR-like"/>
    <property type="match status" value="2"/>
</dbReference>
<dbReference type="Pfam" id="PF13469">
    <property type="entry name" value="Sulfotransfer_3"/>
    <property type="match status" value="1"/>
</dbReference>
<dbReference type="PANTHER" id="PTHR12788:SF10">
    <property type="entry name" value="PROTEIN-TYROSINE SULFOTRANSFERASE"/>
    <property type="match status" value="1"/>
</dbReference>
<dbReference type="InterPro" id="IPR026634">
    <property type="entry name" value="TPST-like"/>
</dbReference>
<organism evidence="2">
    <name type="scientific">seawater metagenome</name>
    <dbReference type="NCBI Taxonomy" id="1561972"/>
    <lineage>
        <taxon>unclassified sequences</taxon>
        <taxon>metagenomes</taxon>
        <taxon>ecological metagenomes</taxon>
    </lineage>
</organism>
<dbReference type="InterPro" id="IPR019734">
    <property type="entry name" value="TPR_rpt"/>
</dbReference>
<sequence>MHNSISTKSYEDREKELIKIFLKDNKNFSTLKQMGDFYFKHKKMDKAEKLYRNILKKDNNDHEIYYKLALILIANKKIKEAAFNFQKSVEIKPDFIPANIDLCQAYLVLNDYNSLLIKAEESIKLFPNNSYLKQLFCLALIKNKIRFDECIDILNNLILLKPKNYFYYYLLSFAHRYNGELDECDKLISFIFKNDYKNFVNKEKLFLSFISNKKNILLNEHIEYFKNLLNDKFCKKNFVYEAFFKYYHQKKQYMEAMPYLIEMNKLLDQESNFDMNNIKKTFISLKEKFSNHLNTDFNFKVLPVIPVFICGMPRSGTSLIEQILDSHSNVTGLGEISYLEKLLGFRLINPNTIKFKEFLDNLENIDFLKKIREDYVNLIMNDLSKLEGGNKSKYICDKYLYNFIIIGFLQLIFPECKIIYCNRNPIDNCFSLYYNKFTNSNFDYSHNQKKLGEFYLLHKDLMEFWIKNYNDKIFTLKNEDLINNQKKITKELLNYCDLDWEDNCMKYYDNNRHVHTTSERQVKRPINNDSIGVWKNYESHLSELIKIIN</sequence>
<protein>
    <submittedName>
        <fullName evidence="2">Sulfotransferase family</fullName>
    </submittedName>
</protein>
<gene>
    <name evidence="2" type="ORF">CPAV1605_101</name>
</gene>
<proteinExistence type="predicted"/>
<dbReference type="Gene3D" id="1.25.40.10">
    <property type="entry name" value="Tetratricopeptide repeat domain"/>
    <property type="match status" value="1"/>
</dbReference>
<dbReference type="EMBL" id="CABVLZ010000001">
    <property type="protein sequence ID" value="VVU94379.1"/>
    <property type="molecule type" value="Genomic_DNA"/>
</dbReference>
<dbReference type="InterPro" id="IPR027417">
    <property type="entry name" value="P-loop_NTPase"/>
</dbReference>
<dbReference type="SUPFAM" id="SSF52540">
    <property type="entry name" value="P-loop containing nucleoside triphosphate hydrolases"/>
    <property type="match status" value="1"/>
</dbReference>
<accession>A0A5E8CIB7</accession>
<evidence type="ECO:0000313" key="2">
    <source>
        <dbReference type="EMBL" id="VVU94379.1"/>
    </source>
</evidence>
<dbReference type="AlphaFoldDB" id="A0A5E8CIB7"/>
<dbReference type="PROSITE" id="PS50005">
    <property type="entry name" value="TPR"/>
    <property type="match status" value="2"/>
</dbReference>
<keyword evidence="1 2" id="KW-0808">Transferase</keyword>
<reference evidence="2" key="1">
    <citation type="submission" date="2019-09" db="EMBL/GenBank/DDBJ databases">
        <authorList>
            <person name="Needham M D."/>
        </authorList>
    </citation>
    <scope>NUCLEOTIDE SEQUENCE</scope>
</reference>